<evidence type="ECO:0000256" key="4">
    <source>
        <dbReference type="ARBA" id="ARBA00022857"/>
    </source>
</evidence>
<evidence type="ECO:0000259" key="6">
    <source>
        <dbReference type="Pfam" id="PF00724"/>
    </source>
</evidence>
<keyword evidence="5" id="KW-0560">Oxidoreductase</keyword>
<evidence type="ECO:0000256" key="2">
    <source>
        <dbReference type="ARBA" id="ARBA00022630"/>
    </source>
</evidence>
<dbReference type="PATRIC" id="fig|156976.3.peg.2014"/>
<protein>
    <submittedName>
        <fullName evidence="7">Oxidoreductase</fullName>
    </submittedName>
</protein>
<dbReference type="EMBL" id="CP012342">
    <property type="protein sequence ID" value="AKV59412.1"/>
    <property type="molecule type" value="Genomic_DNA"/>
</dbReference>
<evidence type="ECO:0000256" key="1">
    <source>
        <dbReference type="ARBA" id="ARBA00001917"/>
    </source>
</evidence>
<dbReference type="GO" id="GO:0003959">
    <property type="term" value="F:NADPH dehydrogenase activity"/>
    <property type="evidence" value="ECO:0007669"/>
    <property type="project" value="InterPro"/>
</dbReference>
<dbReference type="Proteomes" id="UP000060016">
    <property type="component" value="Chromosome"/>
</dbReference>
<dbReference type="Gene3D" id="3.20.20.70">
    <property type="entry name" value="Aldolase class I"/>
    <property type="match status" value="1"/>
</dbReference>
<dbReference type="InterPro" id="IPR013785">
    <property type="entry name" value="Aldolase_TIM"/>
</dbReference>
<keyword evidence="3" id="KW-0288">FMN</keyword>
<dbReference type="STRING" id="156976.AK829_10005"/>
<dbReference type="Pfam" id="PF00724">
    <property type="entry name" value="Oxidored_FMN"/>
    <property type="match status" value="1"/>
</dbReference>
<dbReference type="InterPro" id="IPR001155">
    <property type="entry name" value="OxRdtase_FMN_N"/>
</dbReference>
<accession>A0A0K1RDA9</accession>
<evidence type="ECO:0000313" key="8">
    <source>
        <dbReference type="Proteomes" id="UP000060016"/>
    </source>
</evidence>
<dbReference type="CDD" id="cd02932">
    <property type="entry name" value="OYE_YqiM_FMN"/>
    <property type="match status" value="1"/>
</dbReference>
<reference evidence="7 8" key="1">
    <citation type="submission" date="2015-08" db="EMBL/GenBank/DDBJ databases">
        <authorList>
            <person name="Babu N.S."/>
            <person name="Beckwith C.J."/>
            <person name="Beseler K.G."/>
            <person name="Brison A."/>
            <person name="Carone J.V."/>
            <person name="Caskin T.P."/>
            <person name="Diamond M."/>
            <person name="Durham M.E."/>
            <person name="Foxe J.M."/>
            <person name="Go M."/>
            <person name="Henderson B.A."/>
            <person name="Jones I.B."/>
            <person name="McGettigan J.A."/>
            <person name="Micheletti S.J."/>
            <person name="Nasrallah M.E."/>
            <person name="Ortiz D."/>
            <person name="Piller C.R."/>
            <person name="Privatt S.R."/>
            <person name="Schneider S.L."/>
            <person name="Sharp S."/>
            <person name="Smith T.C."/>
            <person name="Stanton J.D."/>
            <person name="Ullery H.E."/>
            <person name="Wilson R.J."/>
            <person name="Serrano M.G."/>
            <person name="Buck G."/>
            <person name="Lee V."/>
            <person name="Wang Y."/>
            <person name="Carvalho R."/>
            <person name="Voegtly L."/>
            <person name="Shi R."/>
            <person name="Duckworth R."/>
            <person name="Johnson A."/>
            <person name="Loviza R."/>
            <person name="Walstead R."/>
            <person name="Shah Z."/>
            <person name="Kiflezghi M."/>
            <person name="Wade K."/>
            <person name="Ball S.L."/>
            <person name="Bradley K.W."/>
            <person name="Asai D.J."/>
            <person name="Bowman C.A."/>
            <person name="Russell D.A."/>
            <person name="Pope W.H."/>
            <person name="Jacobs-Sera D."/>
            <person name="Hendrix R.W."/>
            <person name="Hatfull G.F."/>
        </authorList>
    </citation>
    <scope>NUCLEOTIDE SEQUENCE [LARGE SCALE GENOMIC DNA]</scope>
    <source>
        <strain evidence="7 8">PUDD_83A45</strain>
    </source>
</reference>
<proteinExistence type="predicted"/>
<gene>
    <name evidence="7" type="ORF">AK829_10005</name>
</gene>
<keyword evidence="2" id="KW-0285">Flavoprotein</keyword>
<keyword evidence="4" id="KW-0521">NADP</keyword>
<feature type="domain" description="NADH:flavin oxidoreductase/NADH oxidase N-terminal" evidence="6">
    <location>
        <begin position="17"/>
        <end position="350"/>
    </location>
</feature>
<comment type="cofactor">
    <cofactor evidence="1">
        <name>FMN</name>
        <dbReference type="ChEBI" id="CHEBI:58210"/>
    </cofactor>
</comment>
<dbReference type="InterPro" id="IPR044152">
    <property type="entry name" value="YqjM-like"/>
</dbReference>
<evidence type="ECO:0000256" key="3">
    <source>
        <dbReference type="ARBA" id="ARBA00022643"/>
    </source>
</evidence>
<evidence type="ECO:0000256" key="5">
    <source>
        <dbReference type="ARBA" id="ARBA00023002"/>
    </source>
</evidence>
<dbReference type="GO" id="GO:0010181">
    <property type="term" value="F:FMN binding"/>
    <property type="evidence" value="ECO:0007669"/>
    <property type="project" value="InterPro"/>
</dbReference>
<dbReference type="GO" id="GO:0050661">
    <property type="term" value="F:NADP binding"/>
    <property type="evidence" value="ECO:0007669"/>
    <property type="project" value="InterPro"/>
</dbReference>
<dbReference type="AlphaFoldDB" id="A0A0K1RDA9"/>
<dbReference type="PANTHER" id="PTHR43303:SF4">
    <property type="entry name" value="NADPH DEHYDROGENASE C23G7.10C-RELATED"/>
    <property type="match status" value="1"/>
</dbReference>
<dbReference type="SUPFAM" id="SSF51395">
    <property type="entry name" value="FMN-linked oxidoreductases"/>
    <property type="match status" value="1"/>
</dbReference>
<organism evidence="7 8">
    <name type="scientific">Corynebacterium riegelii</name>
    <dbReference type="NCBI Taxonomy" id="156976"/>
    <lineage>
        <taxon>Bacteria</taxon>
        <taxon>Bacillati</taxon>
        <taxon>Actinomycetota</taxon>
        <taxon>Actinomycetes</taxon>
        <taxon>Mycobacteriales</taxon>
        <taxon>Corynebacteriaceae</taxon>
        <taxon>Corynebacterium</taxon>
    </lineage>
</organism>
<evidence type="ECO:0000313" key="7">
    <source>
        <dbReference type="EMBL" id="AKV59412.1"/>
    </source>
</evidence>
<name>A0A0K1RDA9_9CORY</name>
<keyword evidence="8" id="KW-1185">Reference proteome</keyword>
<dbReference type="KEGG" id="crie:AK829_10005"/>
<sequence length="372" mass="40548">MRVILRTRSYSGGMLLNEPLTLRSLTVRNRIWLPPMCQYRCCNEDGIPGAWHMMHYGARAAGGFGLIVAEATAIVPEGRISNYCAGLWSQEHVDAWAPIVSLAKSLGAAMGIQLNHAGRKASTYPMLPQVTGRRSIPLDDAGWQTTAPSPIPSEGHAEPRELTLEEVRELPALFTTAATRAVEAGFDFVEIHAAHGYLLHQFLSPLSNQRSDGYGGSRENRTRLLLEVVSAVREVLPDGMPLLVRLSASEWLDPEGWTLDDSRWLGAQLRDKGVDFIDVSSSGNVRANIPVEPGYQVPFARALKDASGLPVAAVGLITDAQQAENILEAGDADAVMIGRAALRNAEWAIDALEELGVDHAKLPYPDSYFRAY</sequence>
<dbReference type="PANTHER" id="PTHR43303">
    <property type="entry name" value="NADPH DEHYDROGENASE C23G7.10C-RELATED"/>
    <property type="match status" value="1"/>
</dbReference>